<comment type="caution">
    <text evidence="3">Lacks conserved residue(s) required for the propagation of feature annotation.</text>
</comment>
<evidence type="ECO:0000313" key="6">
    <source>
        <dbReference type="Proteomes" id="UP001180087"/>
    </source>
</evidence>
<dbReference type="Pfam" id="PF01182">
    <property type="entry name" value="Glucosamine_iso"/>
    <property type="match status" value="1"/>
</dbReference>
<accession>A0ABY9KW90</accession>
<dbReference type="PANTHER" id="PTHR11280:SF5">
    <property type="entry name" value="GLUCOSAMINE-6-PHOSPHATE ISOMERASE"/>
    <property type="match status" value="1"/>
</dbReference>
<dbReference type="EMBL" id="CP129113">
    <property type="protein sequence ID" value="WLV23992.1"/>
    <property type="molecule type" value="Genomic_DNA"/>
</dbReference>
<dbReference type="NCBIfam" id="TIGR00502">
    <property type="entry name" value="nagB"/>
    <property type="match status" value="1"/>
</dbReference>
<proteinExistence type="inferred from homology"/>
<comment type="function">
    <text evidence="3">Catalyzes the reversible isomerization-deamination of glucosamine 6-phosphate (GlcN6P) to form fructose 6-phosphate (Fru6P) and ammonium ion.</text>
</comment>
<dbReference type="RefSeq" id="WP_348026571.1">
    <property type="nucleotide sequence ID" value="NZ_CP129113.1"/>
</dbReference>
<evidence type="ECO:0000256" key="2">
    <source>
        <dbReference type="ARBA" id="ARBA00023277"/>
    </source>
</evidence>
<keyword evidence="1 3" id="KW-0378">Hydrolase</keyword>
<feature type="domain" description="Glucosamine/galactosamine-6-phosphate isomerase" evidence="4">
    <location>
        <begin position="11"/>
        <end position="225"/>
    </location>
</feature>
<comment type="catalytic activity">
    <reaction evidence="3">
        <text>alpha-D-glucosamine 6-phosphate + H2O = beta-D-fructose 6-phosphate + NH4(+)</text>
        <dbReference type="Rhea" id="RHEA:12172"/>
        <dbReference type="ChEBI" id="CHEBI:15377"/>
        <dbReference type="ChEBI" id="CHEBI:28938"/>
        <dbReference type="ChEBI" id="CHEBI:57634"/>
        <dbReference type="ChEBI" id="CHEBI:75989"/>
        <dbReference type="EC" id="3.5.99.6"/>
    </reaction>
</comment>
<dbReference type="InterPro" id="IPR037171">
    <property type="entry name" value="NagB/RpiA_transferase-like"/>
</dbReference>
<evidence type="ECO:0000313" key="5">
    <source>
        <dbReference type="EMBL" id="WLV23992.1"/>
    </source>
</evidence>
<feature type="active site" description="Proton acceptor; for ring-opening step" evidence="3">
    <location>
        <position position="138"/>
    </location>
</feature>
<comment type="pathway">
    <text evidence="3">Amino-sugar metabolism; N-acetylneuraminate degradation; D-fructose 6-phosphate from N-acetylneuraminate: step 5/5.</text>
</comment>
<dbReference type="InterPro" id="IPR006148">
    <property type="entry name" value="Glc/Gal-6P_isomerase"/>
</dbReference>
<dbReference type="PANTHER" id="PTHR11280">
    <property type="entry name" value="GLUCOSAMINE-6-PHOSPHATE ISOMERASE"/>
    <property type="match status" value="1"/>
</dbReference>
<evidence type="ECO:0000259" key="4">
    <source>
        <dbReference type="Pfam" id="PF01182"/>
    </source>
</evidence>
<dbReference type="GO" id="GO:0004342">
    <property type="term" value="F:glucosamine-6-phosphate deaminase activity"/>
    <property type="evidence" value="ECO:0007669"/>
    <property type="project" value="UniProtKB-EC"/>
</dbReference>
<evidence type="ECO:0000256" key="1">
    <source>
        <dbReference type="ARBA" id="ARBA00022801"/>
    </source>
</evidence>
<evidence type="ECO:0000256" key="3">
    <source>
        <dbReference type="HAMAP-Rule" id="MF_01241"/>
    </source>
</evidence>
<keyword evidence="2 3" id="KW-0119">Carbohydrate metabolism</keyword>
<dbReference type="InterPro" id="IPR004547">
    <property type="entry name" value="Glucosamine6P_isomerase"/>
</dbReference>
<name>A0ABY9KW90_9BACI</name>
<dbReference type="Gene3D" id="3.40.50.1360">
    <property type="match status" value="1"/>
</dbReference>
<sequence>MKILKVKNYEQLSKAACDIVTKKIKNIEHPVLGLATGSTPEGLYKCLIERYEAGEITFANATSFNLDEYVGLDETHPGSYQYYMKDKLFNHINLPAERAFVPSGTDEDLQAHCEAYEDKIKKAGKIDIQILGIGINGHIGFNEPGTSFDSRTHVVELDESTREVNSRFFNSLDEVPTKAVTMGIQTIMDADEVVLIISGENKADTVLAFMESEISEEFPASILKKHPNFTLIVDEPAYSKVPDNIAAE</sequence>
<dbReference type="CDD" id="cd01399">
    <property type="entry name" value="GlcN6P_deaminase"/>
    <property type="match status" value="1"/>
</dbReference>
<dbReference type="Proteomes" id="UP001180087">
    <property type="component" value="Chromosome"/>
</dbReference>
<feature type="active site" description="Proton acceptor; for enolization step" evidence="3">
    <location>
        <position position="67"/>
    </location>
</feature>
<protein>
    <recommendedName>
        <fullName evidence="3">Glucosamine-6-phosphate deaminase</fullName>
        <ecNumber evidence="3">3.5.99.6</ecNumber>
    </recommendedName>
    <alternativeName>
        <fullName evidence="3">GlcN6P deaminase</fullName>
        <shortName evidence="3">GNPDA</shortName>
    </alternativeName>
    <alternativeName>
        <fullName evidence="3">Glucosamine-6-phosphate isomerase</fullName>
    </alternativeName>
</protein>
<reference evidence="5" key="1">
    <citation type="submission" date="2023-06" db="EMBL/GenBank/DDBJ databases">
        <title>A Treasure from Seagulls: Isolation and Description of Aciduricobacillus qingdaonensis gen. nov., sp. nov., a Rare Obligately Uric Acid-utilizing Member in the Family Bacillaceae.</title>
        <authorList>
            <person name="Liu W."/>
            <person name="Wang B."/>
        </authorList>
    </citation>
    <scope>NUCLEOTIDE SEQUENCE</scope>
    <source>
        <strain evidence="5">44XB</strain>
    </source>
</reference>
<keyword evidence="6" id="KW-1185">Reference proteome</keyword>
<dbReference type="HAMAP" id="MF_01241">
    <property type="entry name" value="GlcN6P_deamin"/>
    <property type="match status" value="1"/>
</dbReference>
<comment type="similarity">
    <text evidence="3">Belongs to the glucosamine/galactosamine-6-phosphate isomerase family. NagB subfamily.</text>
</comment>
<feature type="active site" description="For ring-opening step" evidence="3">
    <location>
        <position position="136"/>
    </location>
</feature>
<dbReference type="EC" id="3.5.99.6" evidence="3"/>
<organism evidence="5 6">
    <name type="scientific">Aciduricibacillus chroicocephali</name>
    <dbReference type="NCBI Taxonomy" id="3054939"/>
    <lineage>
        <taxon>Bacteria</taxon>
        <taxon>Bacillati</taxon>
        <taxon>Bacillota</taxon>
        <taxon>Bacilli</taxon>
        <taxon>Bacillales</taxon>
        <taxon>Bacillaceae</taxon>
        <taxon>Aciduricibacillus</taxon>
    </lineage>
</organism>
<dbReference type="SUPFAM" id="SSF100950">
    <property type="entry name" value="NagB/RpiA/CoA transferase-like"/>
    <property type="match status" value="1"/>
</dbReference>
<dbReference type="InterPro" id="IPR018321">
    <property type="entry name" value="Glucosamine6P_isomerase_CS"/>
</dbReference>
<gene>
    <name evidence="3 5" type="primary">nagB</name>
    <name evidence="5" type="ORF">QR721_10150</name>
</gene>
<feature type="active site" description="For ring-opening step" evidence="3">
    <location>
        <position position="143"/>
    </location>
</feature>
<dbReference type="PROSITE" id="PS01161">
    <property type="entry name" value="GLC_GALNAC_ISOMERASE"/>
    <property type="match status" value="1"/>
</dbReference>